<dbReference type="SMART" id="SM00479">
    <property type="entry name" value="EXOIII"/>
    <property type="match status" value="1"/>
</dbReference>
<dbReference type="InterPro" id="IPR012337">
    <property type="entry name" value="RNaseH-like_sf"/>
</dbReference>
<dbReference type="GO" id="GO:0004527">
    <property type="term" value="F:exonuclease activity"/>
    <property type="evidence" value="ECO:0007669"/>
    <property type="project" value="UniProtKB-KW"/>
</dbReference>
<feature type="region of interest" description="Disordered" evidence="8">
    <location>
        <begin position="118"/>
        <end position="145"/>
    </location>
</feature>
<evidence type="ECO:0000256" key="2">
    <source>
        <dbReference type="ARBA" id="ARBA00006357"/>
    </source>
</evidence>
<dbReference type="GO" id="GO:0005634">
    <property type="term" value="C:nucleus"/>
    <property type="evidence" value="ECO:0007669"/>
    <property type="project" value="UniProtKB-SubCell"/>
</dbReference>
<dbReference type="InterPro" id="IPR036397">
    <property type="entry name" value="RNaseH_sf"/>
</dbReference>
<dbReference type="GO" id="GO:0006364">
    <property type="term" value="P:rRNA processing"/>
    <property type="evidence" value="ECO:0007669"/>
    <property type="project" value="UniProtKB-KW"/>
</dbReference>
<dbReference type="InterPro" id="IPR047021">
    <property type="entry name" value="REXO1/3/4-like"/>
</dbReference>
<dbReference type="FunFam" id="3.30.420.10:FF:000019">
    <property type="entry name" value="RNA exonuclease NEF-sp"/>
    <property type="match status" value="1"/>
</dbReference>
<evidence type="ECO:0000313" key="11">
    <source>
        <dbReference type="Proteomes" id="UP000019375"/>
    </source>
</evidence>
<dbReference type="PANTHER" id="PTHR12801:SF115">
    <property type="entry name" value="FI18136P1-RELATED"/>
    <property type="match status" value="1"/>
</dbReference>
<keyword evidence="4" id="KW-0540">Nuclease</keyword>
<feature type="region of interest" description="Disordered" evidence="8">
    <location>
        <begin position="67"/>
        <end position="104"/>
    </location>
</feature>
<dbReference type="PANTHER" id="PTHR12801">
    <property type="entry name" value="RNA EXONUCLEASE REXO1 / RECO3 FAMILY MEMBER-RELATED"/>
    <property type="match status" value="1"/>
</dbReference>
<feature type="region of interest" description="Disordered" evidence="8">
    <location>
        <begin position="1"/>
        <end position="20"/>
    </location>
</feature>
<protein>
    <submittedName>
        <fullName evidence="10">ZYBA0S07-02520g1_1</fullName>
    </submittedName>
</protein>
<organism evidence="10 11">
    <name type="scientific">Zygosaccharomyces bailii (strain CLIB 213 / ATCC 58445 / CBS 680 / BCRC 21525 / NBRC 1098 / NCYC 1416 / NRRL Y-2227)</name>
    <dbReference type="NCBI Taxonomy" id="1333698"/>
    <lineage>
        <taxon>Eukaryota</taxon>
        <taxon>Fungi</taxon>
        <taxon>Dikarya</taxon>
        <taxon>Ascomycota</taxon>
        <taxon>Saccharomycotina</taxon>
        <taxon>Saccharomycetes</taxon>
        <taxon>Saccharomycetales</taxon>
        <taxon>Saccharomycetaceae</taxon>
        <taxon>Zygosaccharomyces</taxon>
    </lineage>
</organism>
<reference evidence="11" key="1">
    <citation type="journal article" date="2013" name="Genome Announc.">
        <title>Genome sequence of the food spoilage yeast Zygosaccharomyces bailii CLIB 213(T).</title>
        <authorList>
            <person name="Galeote V."/>
            <person name="Bigey F."/>
            <person name="Devillers H."/>
            <person name="Neuveglise C."/>
            <person name="Dequin S."/>
        </authorList>
    </citation>
    <scope>NUCLEOTIDE SEQUENCE [LARGE SCALE GENOMIC DNA]</scope>
    <source>
        <strain evidence="11">CLIB 213 / ATCC 58445 / CBS 680 / CCRC 21525 / NBRC 1098 / NCYC 1416 / NRRL Y-2227</strain>
    </source>
</reference>
<gene>
    <name evidence="10" type="ORF">BN860_02520g</name>
</gene>
<evidence type="ECO:0000256" key="8">
    <source>
        <dbReference type="SAM" id="MobiDB-lite"/>
    </source>
</evidence>
<evidence type="ECO:0000256" key="7">
    <source>
        <dbReference type="ARBA" id="ARBA00023242"/>
    </source>
</evidence>
<dbReference type="OrthoDB" id="206335at2759"/>
<comment type="similarity">
    <text evidence="2">Belongs to the REXO1/REXO3 family.</text>
</comment>
<dbReference type="Proteomes" id="UP000019375">
    <property type="component" value="Unassembled WGS sequence"/>
</dbReference>
<sequence>MDVPTIPKDAEKGDNELSSKNENLAELQSIQETPSFSDRVARLSISKDSEMNKKIISELKHSNRFEDQCIDSPSGSTAIVEKRRRRRSSAQSSCGPDKEMRDLNSSNHLNTLLQSPQEGQQIIKSSQDESASCGPEVPVSLKKRRKKEALKPISLEKLPGKPATLKDLRDSTLACFGDDSFCFPVLKFTNLRSIKKVVVLFTPGLQAQDFGITNGSKFNENDHFDASKSKLFERLNPRLKIEIFPVTAPGSKNSLYPAYNHFLNKLLSKRDRKIRKEELSHKKITINDLLMSLDDMIEKNFPIHPRTLNATEALLEPLNEGQNAYLDTKKFDHDGSHIFALDCEMCLSAHGHVLTRVSMVDFDMNVIYDELVKPEAPITDYLTRYSGITEEKLSNVTKTFEEAQRDILNLVSEDDILIGHSFENDLNALKIRHPNIVDTSVIYEHKAGPPFRPALRNLTSTYLNYNIQTGEKVGHDSVEDAKACMDLVKLKIVNGLTFGISLSTENICERLSSLGARSLRLNENACRNQISNPNSMEASIRCVTDKEVLDGIVNHISEYDFFIGRLKGPALARGYVYGSSMRHVASPLEIPSASDALDTLALGMEEIYSASSDGTMIVLMSGNGDTREYSQLMADLDALDRETKTKVRQEKAHELEAAINKARDGVAAVFFKQNLPPE</sequence>
<feature type="domain" description="Exonuclease" evidence="9">
    <location>
        <begin position="337"/>
        <end position="497"/>
    </location>
</feature>
<evidence type="ECO:0000259" key="9">
    <source>
        <dbReference type="SMART" id="SM00479"/>
    </source>
</evidence>
<dbReference type="AlphaFoldDB" id="A0A8J2T8V1"/>
<dbReference type="Gene3D" id="3.30.420.10">
    <property type="entry name" value="Ribonuclease H-like superfamily/Ribonuclease H"/>
    <property type="match status" value="1"/>
</dbReference>
<keyword evidence="5" id="KW-0378">Hydrolase</keyword>
<feature type="compositionally biased region" description="Polar residues" evidence="8">
    <location>
        <begin position="118"/>
        <end position="130"/>
    </location>
</feature>
<accession>A0A8J2T8V1</accession>
<dbReference type="EMBL" id="HG316460">
    <property type="protein sequence ID" value="CDF90502.1"/>
    <property type="molecule type" value="Genomic_DNA"/>
</dbReference>
<dbReference type="GO" id="GO:0003676">
    <property type="term" value="F:nucleic acid binding"/>
    <property type="evidence" value="ECO:0007669"/>
    <property type="project" value="InterPro"/>
</dbReference>
<dbReference type="Pfam" id="PF00929">
    <property type="entry name" value="RNase_T"/>
    <property type="match status" value="1"/>
</dbReference>
<dbReference type="CDD" id="cd06145">
    <property type="entry name" value="REX1_like"/>
    <property type="match status" value="1"/>
</dbReference>
<keyword evidence="3" id="KW-0698">rRNA processing</keyword>
<evidence type="ECO:0000313" key="10">
    <source>
        <dbReference type="EMBL" id="CDF90502.1"/>
    </source>
</evidence>
<evidence type="ECO:0000256" key="4">
    <source>
        <dbReference type="ARBA" id="ARBA00022722"/>
    </source>
</evidence>
<keyword evidence="6" id="KW-0269">Exonuclease</keyword>
<keyword evidence="11" id="KW-1185">Reference proteome</keyword>
<feature type="compositionally biased region" description="Basic and acidic residues" evidence="8">
    <location>
        <begin position="8"/>
        <end position="19"/>
    </location>
</feature>
<comment type="subcellular location">
    <subcellularLocation>
        <location evidence="1">Nucleus</location>
    </subcellularLocation>
</comment>
<proteinExistence type="inferred from homology"/>
<dbReference type="SUPFAM" id="SSF53098">
    <property type="entry name" value="Ribonuclease H-like"/>
    <property type="match status" value="1"/>
</dbReference>
<name>A0A8J2T8V1_ZYGB2</name>
<keyword evidence="7" id="KW-0539">Nucleus</keyword>
<evidence type="ECO:0000256" key="3">
    <source>
        <dbReference type="ARBA" id="ARBA00022552"/>
    </source>
</evidence>
<evidence type="ECO:0000256" key="6">
    <source>
        <dbReference type="ARBA" id="ARBA00022839"/>
    </source>
</evidence>
<dbReference type="InterPro" id="IPR034922">
    <property type="entry name" value="REX1-like_exo"/>
</dbReference>
<evidence type="ECO:0000256" key="5">
    <source>
        <dbReference type="ARBA" id="ARBA00022801"/>
    </source>
</evidence>
<evidence type="ECO:0000256" key="1">
    <source>
        <dbReference type="ARBA" id="ARBA00004123"/>
    </source>
</evidence>
<dbReference type="InterPro" id="IPR013520">
    <property type="entry name" value="Ribonucl_H"/>
</dbReference>